<sequence>MAMAEQQWSNHYPSSWSSMRSEHAVSNPIMVQGNTSVGIAGSIRSRENSLCTQMIANVLGSSTGSLNADTKFVNAVKLEDGKTIDRNDDKPVKSTNDTLGSNTSTPFVHIPYQLQADSLTLGSTPEIQVSL</sequence>
<organism evidence="2 3">
    <name type="scientific">Wuchereria bancrofti</name>
    <dbReference type="NCBI Taxonomy" id="6293"/>
    <lineage>
        <taxon>Eukaryota</taxon>
        <taxon>Metazoa</taxon>
        <taxon>Ecdysozoa</taxon>
        <taxon>Nematoda</taxon>
        <taxon>Chromadorea</taxon>
        <taxon>Rhabditida</taxon>
        <taxon>Spirurina</taxon>
        <taxon>Spiruromorpha</taxon>
        <taxon>Filarioidea</taxon>
        <taxon>Onchocercidae</taxon>
        <taxon>Wuchereria</taxon>
    </lineage>
</organism>
<dbReference type="AlphaFoldDB" id="J9ER51"/>
<feature type="compositionally biased region" description="Basic and acidic residues" evidence="1">
    <location>
        <begin position="82"/>
        <end position="92"/>
    </location>
</feature>
<feature type="region of interest" description="Disordered" evidence="1">
    <location>
        <begin position="82"/>
        <end position="104"/>
    </location>
</feature>
<evidence type="ECO:0000256" key="1">
    <source>
        <dbReference type="SAM" id="MobiDB-lite"/>
    </source>
</evidence>
<name>J9ER51_WUCBA</name>
<comment type="caution">
    <text evidence="2">The sequence shown here is derived from an EMBL/GenBank/DDBJ whole genome shotgun (WGS) entry which is preliminary data.</text>
</comment>
<dbReference type="EMBL" id="ADBV01001521">
    <property type="protein sequence ID" value="EJW84663.1"/>
    <property type="molecule type" value="Genomic_DNA"/>
</dbReference>
<proteinExistence type="predicted"/>
<dbReference type="Proteomes" id="UP000004810">
    <property type="component" value="Unassembled WGS sequence"/>
</dbReference>
<evidence type="ECO:0000313" key="2">
    <source>
        <dbReference type="EMBL" id="EJW84663.1"/>
    </source>
</evidence>
<protein>
    <submittedName>
        <fullName evidence="2">Uncharacterized protein</fullName>
    </submittedName>
</protein>
<reference evidence="3" key="1">
    <citation type="submission" date="2012-08" db="EMBL/GenBank/DDBJ databases">
        <title>The Genome Sequence of Wuchereria bancrofti.</title>
        <authorList>
            <person name="Nutman T.B."/>
            <person name="Fink D.L."/>
            <person name="Russ C."/>
            <person name="Young S."/>
            <person name="Zeng Q."/>
            <person name="Koehrsen M."/>
            <person name="Alvarado L."/>
            <person name="Berlin A."/>
            <person name="Chapman S.B."/>
            <person name="Chen Z."/>
            <person name="Freedman E."/>
            <person name="Gellesch M."/>
            <person name="Goldberg J."/>
            <person name="Griggs A."/>
            <person name="Gujja S."/>
            <person name="Heilman E.R."/>
            <person name="Heiman D."/>
            <person name="Hepburn T."/>
            <person name="Howarth C."/>
            <person name="Jen D."/>
            <person name="Larson L."/>
            <person name="Lewis B."/>
            <person name="Mehta T."/>
            <person name="Park D."/>
            <person name="Pearson M."/>
            <person name="Roberts A."/>
            <person name="Saif S."/>
            <person name="Shea T."/>
            <person name="Shenoy N."/>
            <person name="Sisk P."/>
            <person name="Stolte C."/>
            <person name="Sykes S."/>
            <person name="Walk T."/>
            <person name="White J."/>
            <person name="Yandava C."/>
            <person name="Haas B."/>
            <person name="Henn M.R."/>
            <person name="Nusbaum C."/>
            <person name="Birren B."/>
        </authorList>
    </citation>
    <scope>NUCLEOTIDE SEQUENCE [LARGE SCALE GENOMIC DNA]</scope>
    <source>
        <strain evidence="3">NA</strain>
    </source>
</reference>
<gene>
    <name evidence="2" type="ORF">WUBG_04427</name>
</gene>
<accession>J9ER51</accession>
<evidence type="ECO:0000313" key="3">
    <source>
        <dbReference type="Proteomes" id="UP000004810"/>
    </source>
</evidence>
<feature type="compositionally biased region" description="Polar residues" evidence="1">
    <location>
        <begin position="93"/>
        <end position="104"/>
    </location>
</feature>